<comment type="caution">
    <text evidence="1">The sequence shown here is derived from an EMBL/GenBank/DDBJ whole genome shotgun (WGS) entry which is preliminary data.</text>
</comment>
<name>A0ABR3L7B4_9TELE</name>
<organism evidence="1 2">
    <name type="scientific">Cirrhinus molitorella</name>
    <name type="common">mud carp</name>
    <dbReference type="NCBI Taxonomy" id="172907"/>
    <lineage>
        <taxon>Eukaryota</taxon>
        <taxon>Metazoa</taxon>
        <taxon>Chordata</taxon>
        <taxon>Craniata</taxon>
        <taxon>Vertebrata</taxon>
        <taxon>Euteleostomi</taxon>
        <taxon>Actinopterygii</taxon>
        <taxon>Neopterygii</taxon>
        <taxon>Teleostei</taxon>
        <taxon>Ostariophysi</taxon>
        <taxon>Cypriniformes</taxon>
        <taxon>Cyprinidae</taxon>
        <taxon>Labeoninae</taxon>
        <taxon>Labeonini</taxon>
        <taxon>Cirrhinus</taxon>
    </lineage>
</organism>
<reference evidence="1 2" key="1">
    <citation type="submission" date="2023-09" db="EMBL/GenBank/DDBJ databases">
        <authorList>
            <person name="Wang M."/>
        </authorList>
    </citation>
    <scope>NUCLEOTIDE SEQUENCE [LARGE SCALE GENOMIC DNA]</scope>
    <source>
        <strain evidence="1">GT-2023</strain>
        <tissue evidence="1">Liver</tissue>
    </source>
</reference>
<accession>A0ABR3L7B4</accession>
<gene>
    <name evidence="1" type="ORF">QQF64_023372</name>
</gene>
<sequence length="163" mass="17558">MGRLLGLPKRGPPFRAGILSRRAKEERRQTSVGGLGCPGASGTGCLQPQIPWSPHSGNYDTRGDLFSCWYSGFEWGSITLVCALQQFRGQNPGGAPLREEKPEGYVCCERPLAAAERGGPLQRTPTTTHGLTPKDLDKLARNIPTFTPDPAGGHDVHAYFAGQ</sequence>
<protein>
    <submittedName>
        <fullName evidence="1">Uncharacterized protein</fullName>
    </submittedName>
</protein>
<dbReference type="Proteomes" id="UP001558613">
    <property type="component" value="Unassembled WGS sequence"/>
</dbReference>
<keyword evidence="2" id="KW-1185">Reference proteome</keyword>
<evidence type="ECO:0000313" key="2">
    <source>
        <dbReference type="Proteomes" id="UP001558613"/>
    </source>
</evidence>
<dbReference type="EMBL" id="JAYMGO010000025">
    <property type="protein sequence ID" value="KAL1247996.1"/>
    <property type="molecule type" value="Genomic_DNA"/>
</dbReference>
<evidence type="ECO:0000313" key="1">
    <source>
        <dbReference type="EMBL" id="KAL1247996.1"/>
    </source>
</evidence>
<proteinExistence type="predicted"/>